<comment type="caution">
    <text evidence="1">The sequence shown here is derived from an EMBL/GenBank/DDBJ whole genome shotgun (WGS) entry which is preliminary data.</text>
</comment>
<keyword evidence="2" id="KW-1185">Reference proteome</keyword>
<dbReference type="RefSeq" id="WP_130754059.1">
    <property type="nucleotide sequence ID" value="NZ_BBQY01000023.1"/>
</dbReference>
<sequence>MSVQAMCSTAVVTDLDANILARIWEPDVHLALWRRPLPGSLSPLSSLNWEEIDDIDELISHDTLATDIPALVEAAGYDGMVDALASEIVPLCQRFADIMDCVQMRIRLEVIETDACRKFHADNVSARLLMPLVGPGTQWIHAGDDESIYELQPGEVGLFKGWRWTENPRILHRSPPVAATGATRLLFALNPVERNEGA</sequence>
<evidence type="ECO:0008006" key="3">
    <source>
        <dbReference type="Google" id="ProtNLM"/>
    </source>
</evidence>
<dbReference type="InterPro" id="IPR014955">
    <property type="entry name" value="DUF1826"/>
</dbReference>
<gene>
    <name evidence="1" type="ORF">MBESOW_P3405</name>
</gene>
<dbReference type="EMBL" id="BBQY01000023">
    <property type="protein sequence ID" value="GBH32144.1"/>
    <property type="molecule type" value="Genomic_DNA"/>
</dbReference>
<dbReference type="Pfam" id="PF08856">
    <property type="entry name" value="DUF1826"/>
    <property type="match status" value="1"/>
</dbReference>
<accession>A0A401J6D1</accession>
<evidence type="ECO:0000313" key="1">
    <source>
        <dbReference type="EMBL" id="GBH32144.1"/>
    </source>
</evidence>
<dbReference type="AlphaFoldDB" id="A0A401J6D1"/>
<dbReference type="Proteomes" id="UP000290975">
    <property type="component" value="Unassembled WGS sequence"/>
</dbReference>
<proteinExistence type="predicted"/>
<reference evidence="1 2" key="1">
    <citation type="submission" date="2014-12" db="EMBL/GenBank/DDBJ databases">
        <title>Whole genome sequencing of Sphingobium xenophagum OW59.</title>
        <authorList>
            <person name="Ohta Y."/>
            <person name="Nishi S."/>
            <person name="Hatada Y."/>
        </authorList>
    </citation>
    <scope>NUCLEOTIDE SEQUENCE [LARGE SCALE GENOMIC DNA]</scope>
    <source>
        <strain evidence="1 2">OW59</strain>
    </source>
</reference>
<evidence type="ECO:0000313" key="2">
    <source>
        <dbReference type="Proteomes" id="UP000290975"/>
    </source>
</evidence>
<organism evidence="1 2">
    <name type="scientific">Sphingobium xenophagum</name>
    <dbReference type="NCBI Taxonomy" id="121428"/>
    <lineage>
        <taxon>Bacteria</taxon>
        <taxon>Pseudomonadati</taxon>
        <taxon>Pseudomonadota</taxon>
        <taxon>Alphaproteobacteria</taxon>
        <taxon>Sphingomonadales</taxon>
        <taxon>Sphingomonadaceae</taxon>
        <taxon>Sphingobium</taxon>
    </lineage>
</organism>
<name>A0A401J6D1_SPHXE</name>
<protein>
    <recommendedName>
        <fullName evidence="3">DUF1826 domain-containing protein</fullName>
    </recommendedName>
</protein>